<dbReference type="Proteomes" id="UP000014975">
    <property type="component" value="Unassembled WGS sequence"/>
</dbReference>
<accession>S7T521</accession>
<organism evidence="2 3">
    <name type="scientific">Alkalidesulfovibrio alkalitolerans DSM 16529</name>
    <dbReference type="NCBI Taxonomy" id="1121439"/>
    <lineage>
        <taxon>Bacteria</taxon>
        <taxon>Pseudomonadati</taxon>
        <taxon>Thermodesulfobacteriota</taxon>
        <taxon>Desulfovibrionia</taxon>
        <taxon>Desulfovibrionales</taxon>
        <taxon>Desulfovibrionaceae</taxon>
        <taxon>Alkalidesulfovibrio</taxon>
    </lineage>
</organism>
<dbReference type="AlphaFoldDB" id="S7T521"/>
<dbReference type="EMBL" id="ATHI01000028">
    <property type="protein sequence ID" value="EPR31600.1"/>
    <property type="molecule type" value="Genomic_DNA"/>
</dbReference>
<keyword evidence="1" id="KW-0732">Signal</keyword>
<evidence type="ECO:0000256" key="1">
    <source>
        <dbReference type="SAM" id="SignalP"/>
    </source>
</evidence>
<feature type="signal peptide" evidence="1">
    <location>
        <begin position="1"/>
        <end position="21"/>
    </location>
</feature>
<protein>
    <submittedName>
        <fullName evidence="2">Putattive Lipoprotein LPP20</fullName>
    </submittedName>
</protein>
<name>S7T521_9BACT</name>
<proteinExistence type="predicted"/>
<dbReference type="eggNOG" id="COG3018">
    <property type="taxonomic scope" value="Bacteria"/>
</dbReference>
<dbReference type="PATRIC" id="fig|1121439.3.peg.2292"/>
<evidence type="ECO:0000313" key="3">
    <source>
        <dbReference type="Proteomes" id="UP000014975"/>
    </source>
</evidence>
<feature type="chain" id="PRO_5004557034" evidence="1">
    <location>
        <begin position="22"/>
        <end position="293"/>
    </location>
</feature>
<keyword evidence="2" id="KW-0449">Lipoprotein</keyword>
<dbReference type="OrthoDB" id="9813452at2"/>
<sequence length="293" mass="30623">MKFGISMLIAVVLMAVAPLDAQGLSTSMDARALDDASEFADSLTFSEALGSGAQAEEGLDWRFGVAVASGLGVPPPFAVTGQQARGMAIRAAEVAARKNLQAMIASIFIDASTTVGQAMSSNDVLRERVLGLLQNSRIVETSLRDDNSAMVVVGLDLHGEFADIFLPRVMGAASGGVAPHGGYTGLIVDARGLQAKPALVLRILDEGGRELYGPTSAERQAAVEHGMAVYHLGMEAARLDARAGGRPLQVRAVRAVGTNRTDLILSDPEVALLREGLGGSKALSRCRVVIVFD</sequence>
<reference evidence="2 3" key="1">
    <citation type="journal article" date="2013" name="Genome Announc.">
        <title>Draft genome sequences for three mercury-methylating, sulfate-reducing bacteria.</title>
        <authorList>
            <person name="Brown S.D."/>
            <person name="Hurt R.A.Jr."/>
            <person name="Gilmour C.C."/>
            <person name="Elias D.A."/>
        </authorList>
    </citation>
    <scope>NUCLEOTIDE SEQUENCE [LARGE SCALE GENOMIC DNA]</scope>
    <source>
        <strain evidence="2 3">DSM 16529</strain>
    </source>
</reference>
<keyword evidence="3" id="KW-1185">Reference proteome</keyword>
<gene>
    <name evidence="2" type="ORF">dsat_0924</name>
</gene>
<dbReference type="RefSeq" id="WP_020887621.1">
    <property type="nucleotide sequence ID" value="NZ_ATHI01000028.1"/>
</dbReference>
<comment type="caution">
    <text evidence="2">The sequence shown here is derived from an EMBL/GenBank/DDBJ whole genome shotgun (WGS) entry which is preliminary data.</text>
</comment>
<evidence type="ECO:0000313" key="2">
    <source>
        <dbReference type="EMBL" id="EPR31600.1"/>
    </source>
</evidence>
<dbReference type="STRING" id="1121439.dsat_0924"/>